<feature type="compositionally biased region" description="Gly residues" evidence="1">
    <location>
        <begin position="378"/>
        <end position="401"/>
    </location>
</feature>
<organism evidence="2 3">
    <name type="scientific">Babesia caballi</name>
    <dbReference type="NCBI Taxonomy" id="5871"/>
    <lineage>
        <taxon>Eukaryota</taxon>
        <taxon>Sar</taxon>
        <taxon>Alveolata</taxon>
        <taxon>Apicomplexa</taxon>
        <taxon>Aconoidasida</taxon>
        <taxon>Piroplasmida</taxon>
        <taxon>Babesiidae</taxon>
        <taxon>Babesia</taxon>
    </lineage>
</organism>
<dbReference type="AlphaFoldDB" id="A0AAV4LNC0"/>
<feature type="region of interest" description="Disordered" evidence="1">
    <location>
        <begin position="131"/>
        <end position="160"/>
    </location>
</feature>
<evidence type="ECO:0000313" key="3">
    <source>
        <dbReference type="Proteomes" id="UP001497744"/>
    </source>
</evidence>
<dbReference type="GeneID" id="94192716"/>
<protein>
    <submittedName>
        <fullName evidence="2">Uncharacterized protein</fullName>
    </submittedName>
</protein>
<evidence type="ECO:0000256" key="1">
    <source>
        <dbReference type="SAM" id="MobiDB-lite"/>
    </source>
</evidence>
<keyword evidence="3" id="KW-1185">Reference proteome</keyword>
<proteinExistence type="predicted"/>
<reference evidence="2 3" key="1">
    <citation type="submission" date="2021-06" db="EMBL/GenBank/DDBJ databases">
        <title>Genome sequence of Babesia caballi.</title>
        <authorList>
            <person name="Yamagishi J."/>
            <person name="Kidaka T."/>
            <person name="Ochi A."/>
        </authorList>
    </citation>
    <scope>NUCLEOTIDE SEQUENCE [LARGE SCALE GENOMIC DNA]</scope>
    <source>
        <strain evidence="2">USDA-D6B2</strain>
    </source>
</reference>
<sequence>MVTVCFAMGYAVLKARKAGKPPLAAVSPSRLGGTSATLHSAAPFARPGNTLHGPCASTAAATLSKNASENRAAVSCTLSGNLPLLRPQGRATEHAPMMGVKVAYRSSCAASRRRRSTYPQGVLVGRVTRGDEGWKAGADGTSLRGRAPHGASGRLSSRDAPACQPTCLQSLDRIGRQVSDHLLSGQVTSIGVVLPICEPLQVAGHLRGDVEVVRFGGLPQRRRRHGNHLGTQPAERALHIGHKLGNFRIQQPDVDEGVEVRGGYFQPPQRNVARVEELAVRDGRQLHGDLLGAMRAGGILGARLDHGPQQLQGVPYAAGAGADGVELGGELAQAVPADDAVGGTVADAAVVGRGHAHGAASVSAERHAEDAAPHRVGGPAGGAPGRPVGGVGVDGGAGGGAHAELVQHSLPDDDGAAALEQLDGPRGVRGAVSCEERRACRG</sequence>
<feature type="region of interest" description="Disordered" evidence="1">
    <location>
        <begin position="357"/>
        <end position="403"/>
    </location>
</feature>
<gene>
    <name evidence="2" type="ORF">BcabD6B2_06680</name>
</gene>
<accession>A0AAV4LNC0</accession>
<name>A0AAV4LNC0_BABCB</name>
<comment type="caution">
    <text evidence="2">The sequence shown here is derived from an EMBL/GenBank/DDBJ whole genome shotgun (WGS) entry which is preliminary data.</text>
</comment>
<dbReference type="RefSeq" id="XP_067713304.1">
    <property type="nucleotide sequence ID" value="XM_067857203.1"/>
</dbReference>
<evidence type="ECO:0000313" key="2">
    <source>
        <dbReference type="EMBL" id="GIX61233.1"/>
    </source>
</evidence>
<feature type="compositionally biased region" description="Basic and acidic residues" evidence="1">
    <location>
        <begin position="364"/>
        <end position="373"/>
    </location>
</feature>
<dbReference type="EMBL" id="BPLF01000001">
    <property type="protein sequence ID" value="GIX61233.1"/>
    <property type="molecule type" value="Genomic_DNA"/>
</dbReference>
<dbReference type="Proteomes" id="UP001497744">
    <property type="component" value="Unassembled WGS sequence"/>
</dbReference>